<name>X1NUU8_9ZZZZ</name>
<organism evidence="1">
    <name type="scientific">marine sediment metagenome</name>
    <dbReference type="NCBI Taxonomy" id="412755"/>
    <lineage>
        <taxon>unclassified sequences</taxon>
        <taxon>metagenomes</taxon>
        <taxon>ecological metagenomes</taxon>
    </lineage>
</organism>
<dbReference type="EMBL" id="BARV01035804">
    <property type="protein sequence ID" value="GAI47832.1"/>
    <property type="molecule type" value="Genomic_DNA"/>
</dbReference>
<reference evidence="1" key="1">
    <citation type="journal article" date="2014" name="Front. Microbiol.">
        <title>High frequency of phylogenetically diverse reductive dehalogenase-homologous genes in deep subseafloor sedimentary metagenomes.</title>
        <authorList>
            <person name="Kawai M."/>
            <person name="Futagami T."/>
            <person name="Toyoda A."/>
            <person name="Takaki Y."/>
            <person name="Nishi S."/>
            <person name="Hori S."/>
            <person name="Arai W."/>
            <person name="Tsubouchi T."/>
            <person name="Morono Y."/>
            <person name="Uchiyama I."/>
            <person name="Ito T."/>
            <person name="Fujiyama A."/>
            <person name="Inagaki F."/>
            <person name="Takami H."/>
        </authorList>
    </citation>
    <scope>NUCLEOTIDE SEQUENCE</scope>
    <source>
        <strain evidence="1">Expedition CK06-06</strain>
    </source>
</reference>
<accession>X1NUU8</accession>
<proteinExistence type="predicted"/>
<comment type="caution">
    <text evidence="1">The sequence shown here is derived from an EMBL/GenBank/DDBJ whole genome shotgun (WGS) entry which is preliminary data.</text>
</comment>
<evidence type="ECO:0000313" key="1">
    <source>
        <dbReference type="EMBL" id="GAI47832.1"/>
    </source>
</evidence>
<sequence length="47" mass="5747">LYSAKEGKKQKLACEIHSWAYRKWYEKEQDVFGRYAKRGFFAKSREK</sequence>
<dbReference type="AlphaFoldDB" id="X1NUU8"/>
<protein>
    <submittedName>
        <fullName evidence="1">Uncharacterized protein</fullName>
    </submittedName>
</protein>
<gene>
    <name evidence="1" type="ORF">S06H3_55790</name>
</gene>
<feature type="non-terminal residue" evidence="1">
    <location>
        <position position="1"/>
    </location>
</feature>